<evidence type="ECO:0000313" key="2">
    <source>
        <dbReference type="Proteomes" id="UP000597338"/>
    </source>
</evidence>
<reference evidence="2" key="1">
    <citation type="journal article" date="2019" name="Int. J. Syst. Evol. Microbiol.">
        <title>The Global Catalogue of Microorganisms (GCM) 10K type strain sequencing project: providing services to taxonomists for standard genome sequencing and annotation.</title>
        <authorList>
            <consortium name="The Broad Institute Genomics Platform"/>
            <consortium name="The Broad Institute Genome Sequencing Center for Infectious Disease"/>
            <person name="Wu L."/>
            <person name="Ma J."/>
        </authorList>
    </citation>
    <scope>NUCLEOTIDE SEQUENCE [LARGE SCALE GENOMIC DNA]</scope>
    <source>
        <strain evidence="2">CGMCC 1.15342</strain>
    </source>
</reference>
<dbReference type="InterPro" id="IPR035093">
    <property type="entry name" value="RelE/ParE_toxin_dom_sf"/>
</dbReference>
<dbReference type="EMBL" id="BMIK01000002">
    <property type="protein sequence ID" value="GGC21233.1"/>
    <property type="molecule type" value="Genomic_DNA"/>
</dbReference>
<dbReference type="Gene3D" id="3.30.2310.20">
    <property type="entry name" value="RelE-like"/>
    <property type="match status" value="1"/>
</dbReference>
<sequence length="95" mass="11445">MSLPIDLSERAVESFDAICAQINERFGEKYERRFEKNTIKTLELISQNPYLYQASKFDPTIRRALIDKISSVFYEVRQDRIKVLFFWDNRQEPMF</sequence>
<comment type="caution">
    <text evidence="1">The sequence shown here is derived from an EMBL/GenBank/DDBJ whole genome shotgun (WGS) entry which is preliminary data.</text>
</comment>
<organism evidence="1 2">
    <name type="scientific">Parapedobacter defluvii</name>
    <dbReference type="NCBI Taxonomy" id="2045106"/>
    <lineage>
        <taxon>Bacteria</taxon>
        <taxon>Pseudomonadati</taxon>
        <taxon>Bacteroidota</taxon>
        <taxon>Sphingobacteriia</taxon>
        <taxon>Sphingobacteriales</taxon>
        <taxon>Sphingobacteriaceae</taxon>
        <taxon>Parapedobacter</taxon>
    </lineage>
</organism>
<name>A0ABQ1LC12_9SPHI</name>
<keyword evidence="2" id="KW-1185">Reference proteome</keyword>
<evidence type="ECO:0008006" key="3">
    <source>
        <dbReference type="Google" id="ProtNLM"/>
    </source>
</evidence>
<accession>A0ABQ1LC12</accession>
<gene>
    <name evidence="1" type="ORF">GCM10011386_11470</name>
</gene>
<proteinExistence type="predicted"/>
<evidence type="ECO:0000313" key="1">
    <source>
        <dbReference type="EMBL" id="GGC21233.1"/>
    </source>
</evidence>
<protein>
    <recommendedName>
        <fullName evidence="3">Plasmid stabilization system protein ParE</fullName>
    </recommendedName>
</protein>
<dbReference type="Proteomes" id="UP000597338">
    <property type="component" value="Unassembled WGS sequence"/>
</dbReference>